<dbReference type="GO" id="GO:0005975">
    <property type="term" value="P:carbohydrate metabolic process"/>
    <property type="evidence" value="ECO:0007669"/>
    <property type="project" value="InterPro"/>
</dbReference>
<organism evidence="4 5">
    <name type="scientific">Actinotignum urinale</name>
    <dbReference type="NCBI Taxonomy" id="190146"/>
    <lineage>
        <taxon>Bacteria</taxon>
        <taxon>Bacillati</taxon>
        <taxon>Actinomycetota</taxon>
        <taxon>Actinomycetes</taxon>
        <taxon>Actinomycetales</taxon>
        <taxon>Actinomycetaceae</taxon>
        <taxon>Actinotignum</taxon>
    </lineage>
</organism>
<dbReference type="RefSeq" id="WP_102165314.1">
    <property type="nucleotide sequence ID" value="NZ_CP126967.1"/>
</dbReference>
<protein>
    <submittedName>
        <fullName evidence="4">Glucosamine-6-phosphate deaminase</fullName>
    </submittedName>
</protein>
<dbReference type="PANTHER" id="PTHR11280:SF5">
    <property type="entry name" value="GLUCOSAMINE-6-PHOSPHATE ISOMERASE"/>
    <property type="match status" value="1"/>
</dbReference>
<dbReference type="GO" id="GO:0006046">
    <property type="term" value="P:N-acetylglucosamine catabolic process"/>
    <property type="evidence" value="ECO:0007669"/>
    <property type="project" value="TreeGrafter"/>
</dbReference>
<dbReference type="InterPro" id="IPR018321">
    <property type="entry name" value="Glucosamine6P_isomerase_CS"/>
</dbReference>
<comment type="caution">
    <text evidence="4">The sequence shown here is derived from an EMBL/GenBank/DDBJ whole genome shotgun (WGS) entry which is preliminary data.</text>
</comment>
<keyword evidence="1" id="KW-0378">Hydrolase</keyword>
<dbReference type="CDD" id="cd01399">
    <property type="entry name" value="GlcN6P_deaminase"/>
    <property type="match status" value="1"/>
</dbReference>
<name>A0AAW9HZ63_9ACTO</name>
<dbReference type="InterPro" id="IPR006148">
    <property type="entry name" value="Glc/Gal-6P_isomerase"/>
</dbReference>
<evidence type="ECO:0000313" key="5">
    <source>
        <dbReference type="Proteomes" id="UP001281731"/>
    </source>
</evidence>
<dbReference type="GO" id="GO:0005737">
    <property type="term" value="C:cytoplasm"/>
    <property type="evidence" value="ECO:0007669"/>
    <property type="project" value="TreeGrafter"/>
</dbReference>
<dbReference type="InterPro" id="IPR037171">
    <property type="entry name" value="NagB/RpiA_transferase-like"/>
</dbReference>
<dbReference type="GO" id="GO:0019262">
    <property type="term" value="P:N-acetylneuraminate catabolic process"/>
    <property type="evidence" value="ECO:0007669"/>
    <property type="project" value="TreeGrafter"/>
</dbReference>
<proteinExistence type="predicted"/>
<dbReference type="GO" id="GO:0042802">
    <property type="term" value="F:identical protein binding"/>
    <property type="evidence" value="ECO:0007669"/>
    <property type="project" value="TreeGrafter"/>
</dbReference>
<dbReference type="Gene3D" id="3.40.50.1360">
    <property type="match status" value="1"/>
</dbReference>
<evidence type="ECO:0000256" key="1">
    <source>
        <dbReference type="ARBA" id="ARBA00022801"/>
    </source>
</evidence>
<feature type="domain" description="Glucosamine/galactosamine-6-phosphate isomerase" evidence="3">
    <location>
        <begin position="9"/>
        <end position="228"/>
    </location>
</feature>
<evidence type="ECO:0000256" key="2">
    <source>
        <dbReference type="ARBA" id="ARBA00023277"/>
    </source>
</evidence>
<dbReference type="PROSITE" id="PS01161">
    <property type="entry name" value="GLC_GALNAC_ISOMERASE"/>
    <property type="match status" value="1"/>
</dbReference>
<dbReference type="PANTHER" id="PTHR11280">
    <property type="entry name" value="GLUCOSAMINE-6-PHOSPHATE ISOMERASE"/>
    <property type="match status" value="1"/>
</dbReference>
<reference evidence="4" key="1">
    <citation type="submission" date="2023-10" db="EMBL/GenBank/DDBJ databases">
        <title>Whole Genome based description of the genera Actinobaculum and Actinotignum reveals a complex phylogenetic relationship within the species included in the genus Actinotignum.</title>
        <authorList>
            <person name="Jensen C.S."/>
            <person name="Dargis R."/>
            <person name="Kemp M."/>
            <person name="Christensen J.J."/>
        </authorList>
    </citation>
    <scope>NUCLEOTIDE SEQUENCE</scope>
    <source>
        <strain evidence="4">SLA_B511</strain>
    </source>
</reference>
<dbReference type="SUPFAM" id="SSF100950">
    <property type="entry name" value="NagB/RpiA/CoA transferase-like"/>
    <property type="match status" value="1"/>
</dbReference>
<accession>A0AAW9HZ63</accession>
<sequence length="258" mass="27711">MRIGIFATADEASRVGADMINELFAGNPEAHLGVATGSTPDKLYAHLRADHAAGTFSLAKAKAFALDEYVGLDSDHPESYRNVLRRELVGDDKTGLTEEGLHTPGHGGTFESPYDAAEAYDEAIADAGVDLQILGIGADGHIGFNEPGVSLVSRTHVEALAPQTIKDNARFFDNDESKVPTTCMTQGLATIMDADKIVLFAFGEGKSDAVRELVEGAVSAFWPATILQLHPDVTVLVDEAAASQLKLTELYRNRWNLR</sequence>
<evidence type="ECO:0000259" key="3">
    <source>
        <dbReference type="Pfam" id="PF01182"/>
    </source>
</evidence>
<gene>
    <name evidence="4" type="ORF">R6G80_05300</name>
</gene>
<dbReference type="GO" id="GO:0006043">
    <property type="term" value="P:glucosamine catabolic process"/>
    <property type="evidence" value="ECO:0007669"/>
    <property type="project" value="TreeGrafter"/>
</dbReference>
<dbReference type="InterPro" id="IPR004547">
    <property type="entry name" value="Glucosamine6P_isomerase"/>
</dbReference>
<dbReference type="GO" id="GO:0004342">
    <property type="term" value="F:glucosamine-6-phosphate deaminase activity"/>
    <property type="evidence" value="ECO:0007669"/>
    <property type="project" value="InterPro"/>
</dbReference>
<dbReference type="Pfam" id="PF01182">
    <property type="entry name" value="Glucosamine_iso"/>
    <property type="match status" value="1"/>
</dbReference>
<evidence type="ECO:0000313" key="4">
    <source>
        <dbReference type="EMBL" id="MDY5155141.1"/>
    </source>
</evidence>
<dbReference type="AlphaFoldDB" id="A0AAW9HZ63"/>
<dbReference type="Proteomes" id="UP001281731">
    <property type="component" value="Unassembled WGS sequence"/>
</dbReference>
<dbReference type="EMBL" id="JAWNGC010000005">
    <property type="protein sequence ID" value="MDY5155141.1"/>
    <property type="molecule type" value="Genomic_DNA"/>
</dbReference>
<keyword evidence="2" id="KW-0119">Carbohydrate metabolism</keyword>